<dbReference type="AlphaFoldDB" id="A0A7M7N0K2"/>
<dbReference type="OrthoDB" id="2526683at2759"/>
<dbReference type="OMA" id="HLWIFNS"/>
<sequence length="149" mass="16527">MHSSFKKKPVVQLVCRFCDSCICKRGMKAVLLADTNMELYSTDAPCAGKISNVDKPYSTGKCECRISDTACNHCGNNVGYTIMIPCVPCLQSCNNGHLWIFNSTVVWAEGQLDKSGCDVLRWDSLSECPGDDNSQESFHEDKDDIDCIR</sequence>
<dbReference type="InParanoid" id="A0A7M7N0K2"/>
<organism evidence="2 3">
    <name type="scientific">Strongylocentrotus purpuratus</name>
    <name type="common">Purple sea urchin</name>
    <dbReference type="NCBI Taxonomy" id="7668"/>
    <lineage>
        <taxon>Eukaryota</taxon>
        <taxon>Metazoa</taxon>
        <taxon>Echinodermata</taxon>
        <taxon>Eleutherozoa</taxon>
        <taxon>Echinozoa</taxon>
        <taxon>Echinoidea</taxon>
        <taxon>Euechinoidea</taxon>
        <taxon>Echinacea</taxon>
        <taxon>Camarodonta</taxon>
        <taxon>Echinidea</taxon>
        <taxon>Strongylocentrotidae</taxon>
        <taxon>Strongylocentrotus</taxon>
    </lineage>
</organism>
<protein>
    <recommendedName>
        <fullName evidence="4">Protein FAM72A</fullName>
    </recommendedName>
</protein>
<comment type="similarity">
    <text evidence="1">Belongs to the FAM72 family.</text>
</comment>
<proteinExistence type="inferred from homology"/>
<dbReference type="FunCoup" id="A0A7M7N0K2">
    <property type="interactions" value="57"/>
</dbReference>
<dbReference type="EnsemblMetazoa" id="XM_030972543">
    <property type="protein sequence ID" value="XP_030828403"/>
    <property type="gene ID" value="LOC115919237"/>
</dbReference>
<dbReference type="PANTHER" id="PTHR31841">
    <property type="entry name" value="PROTEIN FAM72A-RELATED"/>
    <property type="match status" value="1"/>
</dbReference>
<dbReference type="KEGG" id="spu:115919237"/>
<name>A0A7M7N0K2_STRPU</name>
<keyword evidence="3" id="KW-1185">Reference proteome</keyword>
<evidence type="ECO:0000313" key="3">
    <source>
        <dbReference type="Proteomes" id="UP000007110"/>
    </source>
</evidence>
<dbReference type="RefSeq" id="XP_030828403.1">
    <property type="nucleotide sequence ID" value="XM_030972543.1"/>
</dbReference>
<dbReference type="PANTHER" id="PTHR31841:SF1">
    <property type="entry name" value="PROTEIN FAM72A-RELATED"/>
    <property type="match status" value="1"/>
</dbReference>
<dbReference type="Pfam" id="PF14976">
    <property type="entry name" value="YPEH2ZP"/>
    <property type="match status" value="1"/>
</dbReference>
<dbReference type="GO" id="GO:0005829">
    <property type="term" value="C:cytosol"/>
    <property type="evidence" value="ECO:0000318"/>
    <property type="project" value="GO_Central"/>
</dbReference>
<evidence type="ECO:0000256" key="1">
    <source>
        <dbReference type="ARBA" id="ARBA00006888"/>
    </source>
</evidence>
<reference evidence="3" key="1">
    <citation type="submission" date="2015-02" db="EMBL/GenBank/DDBJ databases">
        <title>Genome sequencing for Strongylocentrotus purpuratus.</title>
        <authorList>
            <person name="Murali S."/>
            <person name="Liu Y."/>
            <person name="Vee V."/>
            <person name="English A."/>
            <person name="Wang M."/>
            <person name="Skinner E."/>
            <person name="Han Y."/>
            <person name="Muzny D.M."/>
            <person name="Worley K.C."/>
            <person name="Gibbs R.A."/>
        </authorList>
    </citation>
    <scope>NUCLEOTIDE SEQUENCE</scope>
</reference>
<dbReference type="InterPro" id="IPR026768">
    <property type="entry name" value="YPEH2ZP"/>
</dbReference>
<evidence type="ECO:0008006" key="4">
    <source>
        <dbReference type="Google" id="ProtNLM"/>
    </source>
</evidence>
<accession>A0A7M7N0K2</accession>
<evidence type="ECO:0000313" key="2">
    <source>
        <dbReference type="EnsemblMetazoa" id="XP_030828403"/>
    </source>
</evidence>
<dbReference type="GeneID" id="115919237"/>
<reference evidence="2" key="2">
    <citation type="submission" date="2021-01" db="UniProtKB">
        <authorList>
            <consortium name="EnsemblMetazoa"/>
        </authorList>
    </citation>
    <scope>IDENTIFICATION</scope>
</reference>
<dbReference type="Proteomes" id="UP000007110">
    <property type="component" value="Unassembled WGS sequence"/>
</dbReference>